<sequence>MIAEGARHRITFAFTKNRHEPAREAWQALGQGTWTDSGAHNLNVDEQIDSYAALLELFRYYAEHSEGNRPKSMNGLGDGLFEFKFRRVRFAFYDTPGNGAYKKKYCYRTPETSPYSHSYTWMIPDLDEEIRLTNGFPKLTRQTEERYKRDASTCRREDVKHDQSALLDG</sequence>
<gene>
    <name evidence="2" type="ordered locus">AS9A_1798</name>
</gene>
<evidence type="ECO:0000313" key="3">
    <source>
        <dbReference type="Proteomes" id="UP000009235"/>
    </source>
</evidence>
<feature type="compositionally biased region" description="Basic and acidic residues" evidence="1">
    <location>
        <begin position="150"/>
        <end position="163"/>
    </location>
</feature>
<organism evidence="2 3">
    <name type="scientific">Hoyosella subflava (strain DSM 45089 / JCM 17490 / NBRC 109087 / DQS3-9A1)</name>
    <name type="common">Amycolicicoccus subflavus</name>
    <dbReference type="NCBI Taxonomy" id="443218"/>
    <lineage>
        <taxon>Bacteria</taxon>
        <taxon>Bacillati</taxon>
        <taxon>Actinomycetota</taxon>
        <taxon>Actinomycetes</taxon>
        <taxon>Mycobacteriales</taxon>
        <taxon>Hoyosellaceae</taxon>
        <taxon>Hoyosella</taxon>
    </lineage>
</organism>
<protein>
    <submittedName>
        <fullName evidence="2">Uncharacterized protein</fullName>
    </submittedName>
</protein>
<evidence type="ECO:0000313" key="2">
    <source>
        <dbReference type="EMBL" id="AEF40247.1"/>
    </source>
</evidence>
<dbReference type="AlphaFoldDB" id="F6ELJ7"/>
<reference evidence="2 3" key="1">
    <citation type="journal article" date="2011" name="J. Bacteriol.">
        <title>Complete genome sequence of Amycolicicoccus subflavus DQS3-9A1T, an actinomycete isolated from crude oil-polluted soil.</title>
        <authorList>
            <person name="Cai M."/>
            <person name="Chen W.M."/>
            <person name="Nie Y."/>
            <person name="Chi C.Q."/>
            <person name="Wang Y.N."/>
            <person name="Tang Y.Q."/>
            <person name="Li G.Y."/>
            <person name="Wu X.L."/>
        </authorList>
    </citation>
    <scope>NUCLEOTIDE SEQUENCE [LARGE SCALE GENOMIC DNA]</scope>
    <source>
        <strain evidence="3">DSM 45089 / DQS3-9A1</strain>
    </source>
</reference>
<evidence type="ECO:0000256" key="1">
    <source>
        <dbReference type="SAM" id="MobiDB-lite"/>
    </source>
</evidence>
<dbReference type="HOGENOM" id="CLU_1584667_0_0_11"/>
<proteinExistence type="predicted"/>
<dbReference type="Proteomes" id="UP000009235">
    <property type="component" value="Chromosome"/>
</dbReference>
<accession>F6ELJ7</accession>
<dbReference type="STRING" id="443218.AS9A_1798"/>
<name>F6ELJ7_HOYSD</name>
<keyword evidence="3" id="KW-1185">Reference proteome</keyword>
<dbReference type="KEGG" id="asd:AS9A_1798"/>
<feature type="region of interest" description="Disordered" evidence="1">
    <location>
        <begin position="150"/>
        <end position="169"/>
    </location>
</feature>
<dbReference type="EMBL" id="CP002786">
    <property type="protein sequence ID" value="AEF40247.1"/>
    <property type="molecule type" value="Genomic_DNA"/>
</dbReference>
<dbReference type="eggNOG" id="ENOG502ZI0C">
    <property type="taxonomic scope" value="Bacteria"/>
</dbReference>